<evidence type="ECO:0000313" key="1">
    <source>
        <dbReference type="EMBL" id="CAA9262863.1"/>
    </source>
</evidence>
<reference evidence="1" key="1">
    <citation type="submission" date="2020-02" db="EMBL/GenBank/DDBJ databases">
        <authorList>
            <person name="Meier V. D."/>
        </authorList>
    </citation>
    <scope>NUCLEOTIDE SEQUENCE</scope>
    <source>
        <strain evidence="1">AVDCRST_MAG76</strain>
    </source>
</reference>
<accession>A0A6J4IV28</accession>
<name>A0A6J4IV28_9ACTN</name>
<sequence length="30" mass="3185">MRNLASVGSAVAATGPFRYLAQHLLVQEPS</sequence>
<gene>
    <name evidence="1" type="ORF">AVDCRST_MAG76-2986</name>
</gene>
<proteinExistence type="predicted"/>
<dbReference type="AlphaFoldDB" id="A0A6J4IV28"/>
<dbReference type="EMBL" id="CADCSZ010000175">
    <property type="protein sequence ID" value="CAA9262863.1"/>
    <property type="molecule type" value="Genomic_DNA"/>
</dbReference>
<protein>
    <submittedName>
        <fullName evidence="1">Uncharacterized protein</fullName>
    </submittedName>
</protein>
<organism evidence="1">
    <name type="scientific">uncultured Acidimicrobiales bacterium</name>
    <dbReference type="NCBI Taxonomy" id="310071"/>
    <lineage>
        <taxon>Bacteria</taxon>
        <taxon>Bacillati</taxon>
        <taxon>Actinomycetota</taxon>
        <taxon>Acidimicrobiia</taxon>
        <taxon>Acidimicrobiales</taxon>
        <taxon>environmental samples</taxon>
    </lineage>
</organism>